<dbReference type="RefSeq" id="WP_346819996.1">
    <property type="nucleotide sequence ID" value="NZ_JBDKWZ010000002.1"/>
</dbReference>
<dbReference type="Pfam" id="PF12771">
    <property type="entry name" value="SusD-like_2"/>
    <property type="match status" value="1"/>
</dbReference>
<feature type="coiled-coil region" evidence="1">
    <location>
        <begin position="145"/>
        <end position="176"/>
    </location>
</feature>
<dbReference type="InterPro" id="IPR011990">
    <property type="entry name" value="TPR-like_helical_dom_sf"/>
</dbReference>
<keyword evidence="1" id="KW-0175">Coiled coil</keyword>
<reference evidence="2 3" key="1">
    <citation type="submission" date="2024-04" db="EMBL/GenBank/DDBJ databases">
        <title>Novel genus in family Flammeovirgaceae.</title>
        <authorList>
            <person name="Nguyen T.H."/>
            <person name="Vuong T.Q."/>
            <person name="Le H."/>
            <person name="Kim S.-G."/>
        </authorList>
    </citation>
    <scope>NUCLEOTIDE SEQUENCE [LARGE SCALE GENOMIC DNA]</scope>
    <source>
        <strain evidence="2 3">JCM 23209</strain>
    </source>
</reference>
<protein>
    <submittedName>
        <fullName evidence="2">SusD/RagB family nutrient-binding outer membrane lipoprotein</fullName>
    </submittedName>
</protein>
<dbReference type="PROSITE" id="PS51257">
    <property type="entry name" value="PROKAR_LIPOPROTEIN"/>
    <property type="match status" value="1"/>
</dbReference>
<dbReference type="InterPro" id="IPR041662">
    <property type="entry name" value="SusD-like_2"/>
</dbReference>
<dbReference type="SUPFAM" id="SSF48452">
    <property type="entry name" value="TPR-like"/>
    <property type="match status" value="1"/>
</dbReference>
<accession>A0AAW9S8G5</accession>
<dbReference type="AlphaFoldDB" id="A0AAW9S8G5"/>
<keyword evidence="2" id="KW-0449">Lipoprotein</keyword>
<dbReference type="EMBL" id="JBDKWZ010000002">
    <property type="protein sequence ID" value="MEN7547211.1"/>
    <property type="molecule type" value="Genomic_DNA"/>
</dbReference>
<evidence type="ECO:0000313" key="3">
    <source>
        <dbReference type="Proteomes" id="UP001403385"/>
    </source>
</evidence>
<comment type="caution">
    <text evidence="2">The sequence shown here is derived from an EMBL/GenBank/DDBJ whole genome shotgun (WGS) entry which is preliminary data.</text>
</comment>
<name>A0AAW9S8G5_9BACT</name>
<gene>
    <name evidence="2" type="ORF">AAG747_04785</name>
</gene>
<evidence type="ECO:0000256" key="1">
    <source>
        <dbReference type="SAM" id="Coils"/>
    </source>
</evidence>
<proteinExistence type="predicted"/>
<dbReference type="Proteomes" id="UP001403385">
    <property type="component" value="Unassembled WGS sequence"/>
</dbReference>
<organism evidence="2 3">
    <name type="scientific">Rapidithrix thailandica</name>
    <dbReference type="NCBI Taxonomy" id="413964"/>
    <lineage>
        <taxon>Bacteria</taxon>
        <taxon>Pseudomonadati</taxon>
        <taxon>Bacteroidota</taxon>
        <taxon>Cytophagia</taxon>
        <taxon>Cytophagales</taxon>
        <taxon>Flammeovirgaceae</taxon>
        <taxon>Rapidithrix</taxon>
    </lineage>
</organism>
<dbReference type="Gene3D" id="1.25.40.390">
    <property type="match status" value="1"/>
</dbReference>
<sequence>MKIFNYIYAIALVLVFGACQTFDELQLDPNRATEVNPDLILTNLETSTMPQISLSSALAVRQMVNIDGASTSQYYGWQRSSFGAYEQLRQVYKMEQEAQRLEQENYLALAKFFRSFIIINLTQTFGDVPYSEAMAGFEENYTPVYDRQKDIYAKVVKELKEANEELDANKGEIAGDVVYGGDILQWKKMINSFRLRILISLSHKEGWSEVDVEGQFKEMVENPDTYPIFTDNADNFALTYHDLEGNRYPLFNNNGIQTAYYMEESFINHLKDRQDPRLFKIAEPDQKSQDAGLEPTDFDAYSGLKGSETQGENSNRINILKEGSQIHPRYYQEATNEPSVVLSYAEVEFTLAEAAARGWIAADAEVHYQKGIKASMEFYGIEAAAITAYQNQAEVMYDANKGLEMILTQKYLAMFLNSGWEPFYNQRRTGIPEFDTSGGGMMNNSRIPKRWMYPQEELNLNTTHAVEAIQRQFDGNDHINAVMWILKPE</sequence>
<keyword evidence="3" id="KW-1185">Reference proteome</keyword>
<evidence type="ECO:0000313" key="2">
    <source>
        <dbReference type="EMBL" id="MEN7547211.1"/>
    </source>
</evidence>